<dbReference type="AlphaFoldDB" id="A0AAQ3K824"/>
<evidence type="ECO:0000313" key="1">
    <source>
        <dbReference type="EMBL" id="WOL03847.1"/>
    </source>
</evidence>
<dbReference type="EMBL" id="CP136893">
    <property type="protein sequence ID" value="WOL03847.1"/>
    <property type="molecule type" value="Genomic_DNA"/>
</dbReference>
<reference evidence="1 2" key="1">
    <citation type="submission" date="2023-10" db="EMBL/GenBank/DDBJ databases">
        <title>Chromosome-scale genome assembly provides insights into flower coloration mechanisms of Canna indica.</title>
        <authorList>
            <person name="Li C."/>
        </authorList>
    </citation>
    <scope>NUCLEOTIDE SEQUENCE [LARGE SCALE GENOMIC DNA]</scope>
    <source>
        <tissue evidence="1">Flower</tissue>
    </source>
</reference>
<evidence type="ECO:0000313" key="2">
    <source>
        <dbReference type="Proteomes" id="UP001327560"/>
    </source>
</evidence>
<name>A0AAQ3K824_9LILI</name>
<proteinExistence type="predicted"/>
<gene>
    <name evidence="1" type="ORF">Cni_G12567</name>
</gene>
<protein>
    <submittedName>
        <fullName evidence="1">Uncharacterized protein</fullName>
    </submittedName>
</protein>
<sequence>MGRVEEKPCLCLCSSKKQIYSIARGEFIITAIGLPIASSSPFLLDKKLNFPSTSESRYFKILDTFHQTPRLQFNPNNASYLLAVDFTQNGKQFIQKSQLSPSISCKIRPFSKI</sequence>
<accession>A0AAQ3K824</accession>
<organism evidence="1 2">
    <name type="scientific">Canna indica</name>
    <name type="common">Indian-shot</name>
    <dbReference type="NCBI Taxonomy" id="4628"/>
    <lineage>
        <taxon>Eukaryota</taxon>
        <taxon>Viridiplantae</taxon>
        <taxon>Streptophyta</taxon>
        <taxon>Embryophyta</taxon>
        <taxon>Tracheophyta</taxon>
        <taxon>Spermatophyta</taxon>
        <taxon>Magnoliopsida</taxon>
        <taxon>Liliopsida</taxon>
        <taxon>Zingiberales</taxon>
        <taxon>Cannaceae</taxon>
        <taxon>Canna</taxon>
    </lineage>
</organism>
<keyword evidence="2" id="KW-1185">Reference proteome</keyword>
<dbReference type="Proteomes" id="UP001327560">
    <property type="component" value="Chromosome 4"/>
</dbReference>